<dbReference type="InterPro" id="IPR011009">
    <property type="entry name" value="Kinase-like_dom_sf"/>
</dbReference>
<geneLocation type="plasmid" evidence="3">
    <name>peu1</name>
</geneLocation>
<accession>A0A5B8NSV7</accession>
<dbReference type="EMBL" id="CP042327">
    <property type="protein sequence ID" value="QDZ41591.1"/>
    <property type="molecule type" value="Genomic_DNA"/>
</dbReference>
<evidence type="ECO:0000313" key="3">
    <source>
        <dbReference type="Proteomes" id="UP000318453"/>
    </source>
</evidence>
<dbReference type="RefSeq" id="WP_146297476.1">
    <property type="nucleotide sequence ID" value="NZ_CP042327.1"/>
</dbReference>
<reference evidence="2" key="1">
    <citation type="submission" date="2019-08" db="EMBL/GenBank/DDBJ databases">
        <title>Carotenoids and Carotenoid Binding Proteins in the Halophilic Cyanobacterium Euhalothece sp. ZM00.</title>
        <authorList>
            <person name="Cho S.M."/>
            <person name="Song J.Y."/>
            <person name="Park Y.-I."/>
        </authorList>
    </citation>
    <scope>NUCLEOTIDE SEQUENCE [LARGE SCALE GENOMIC DNA]</scope>
    <source>
        <strain evidence="2">Z-M001</strain>
        <plasmid evidence="2">pEu1</plasmid>
    </source>
</reference>
<dbReference type="InterPro" id="IPR004147">
    <property type="entry name" value="ABC1_dom"/>
</dbReference>
<dbReference type="SUPFAM" id="SSF56112">
    <property type="entry name" value="Protein kinase-like (PK-like)"/>
    <property type="match status" value="1"/>
</dbReference>
<proteinExistence type="predicted"/>
<protein>
    <recommendedName>
        <fullName evidence="1">ABC1 atypical kinase-like domain-containing protein</fullName>
    </recommendedName>
</protein>
<dbReference type="Gene3D" id="1.10.510.10">
    <property type="entry name" value="Transferase(Phosphotransferase) domain 1"/>
    <property type="match status" value="1"/>
</dbReference>
<gene>
    <name evidence="2" type="ORF">FRE64_16590</name>
</gene>
<feature type="domain" description="ABC1 atypical kinase-like" evidence="1">
    <location>
        <begin position="76"/>
        <end position="164"/>
    </location>
</feature>
<dbReference type="Pfam" id="PF03109">
    <property type="entry name" value="ABC1"/>
    <property type="match status" value="1"/>
</dbReference>
<keyword evidence="3" id="KW-1185">Reference proteome</keyword>
<name>A0A5B8NSV7_9CHRO</name>
<evidence type="ECO:0000313" key="2">
    <source>
        <dbReference type="EMBL" id="QDZ41591.1"/>
    </source>
</evidence>
<dbReference type="Proteomes" id="UP000318453">
    <property type="component" value="Plasmid pEu1"/>
</dbReference>
<organism evidence="2 3">
    <name type="scientific">Euhalothece natronophila Z-M001</name>
    <dbReference type="NCBI Taxonomy" id="522448"/>
    <lineage>
        <taxon>Bacteria</taxon>
        <taxon>Bacillati</taxon>
        <taxon>Cyanobacteriota</taxon>
        <taxon>Cyanophyceae</taxon>
        <taxon>Oscillatoriophycideae</taxon>
        <taxon>Chroococcales</taxon>
        <taxon>Halothecacae</taxon>
        <taxon>Halothece cluster</taxon>
        <taxon>Euhalothece</taxon>
    </lineage>
</organism>
<dbReference type="KEGG" id="enn:FRE64_16590"/>
<keyword evidence="2" id="KW-0614">Plasmid</keyword>
<sequence length="173" mass="20064">MFDENLYTKLAFNCPIKDRFEQGYWSDVTLSWPGTVKKTTNSNFGLEQEYAVMLSLWEAGFHDMPKPIQLKDDGDSIVMAEILYGTPLEELLTLVEAGEIPKFLFKHILDILREVLERFWATGFAHNDLHTNNILIGVDQVGNWRVWLIDFGTSLQGDPEKDKTQMRRFFDDL</sequence>
<dbReference type="OrthoDB" id="2082421at2"/>
<evidence type="ECO:0000259" key="1">
    <source>
        <dbReference type="Pfam" id="PF03109"/>
    </source>
</evidence>
<dbReference type="AlphaFoldDB" id="A0A5B8NSV7"/>